<keyword evidence="4 5" id="KW-0472">Membrane</keyword>
<dbReference type="PANTHER" id="PTHR23514:SF13">
    <property type="entry name" value="INNER MEMBRANE PROTEIN YBJJ"/>
    <property type="match status" value="1"/>
</dbReference>
<sequence length="239" mass="24249">MPGFHAAYSLGGSWGPSLAWVGAHGGLSLVVPYLPVVVVLLPAVLGGSRWYVDGVVVAGEGEAASGGGPGDFKLLLPLYLVMVFARIGDSTVSNWSAECLQDVLGSSEQAATLPCNAYMVTTLVGRAVGDLGGRRFGAVAVVRGGTLLAAGGFAVVAEVPGVGVGMPGFTMLGFGLCVIVPQTFAAAGRLFRGAASDAAVARPHVFDCVGFLVGAPLVGALGRRGATGGRCSWPWDWCW</sequence>
<keyword evidence="7" id="KW-1185">Reference proteome</keyword>
<name>A0ABN3XQQ1_9ACTN</name>
<reference evidence="6 7" key="1">
    <citation type="journal article" date="2019" name="Int. J. Syst. Evol. Microbiol.">
        <title>The Global Catalogue of Microorganisms (GCM) 10K type strain sequencing project: providing services to taxonomists for standard genome sequencing and annotation.</title>
        <authorList>
            <consortium name="The Broad Institute Genomics Platform"/>
            <consortium name="The Broad Institute Genome Sequencing Center for Infectious Disease"/>
            <person name="Wu L."/>
            <person name="Ma J."/>
        </authorList>
    </citation>
    <scope>NUCLEOTIDE SEQUENCE [LARGE SCALE GENOMIC DNA]</scope>
    <source>
        <strain evidence="6 7">JCM 9088</strain>
    </source>
</reference>
<keyword evidence="3 5" id="KW-1133">Transmembrane helix</keyword>
<feature type="transmembrane region" description="Helical" evidence="5">
    <location>
        <begin position="136"/>
        <end position="157"/>
    </location>
</feature>
<accession>A0ABN3XQQ1</accession>
<organism evidence="6 7">
    <name type="scientific">Streptomyces enissocaesilis</name>
    <dbReference type="NCBI Taxonomy" id="332589"/>
    <lineage>
        <taxon>Bacteria</taxon>
        <taxon>Bacillati</taxon>
        <taxon>Actinomycetota</taxon>
        <taxon>Actinomycetes</taxon>
        <taxon>Kitasatosporales</taxon>
        <taxon>Streptomycetaceae</taxon>
        <taxon>Streptomyces</taxon>
        <taxon>Streptomyces rochei group</taxon>
    </lineage>
</organism>
<keyword evidence="2 5" id="KW-0812">Transmembrane</keyword>
<evidence type="ECO:0000256" key="1">
    <source>
        <dbReference type="ARBA" id="ARBA00004141"/>
    </source>
</evidence>
<feature type="transmembrane region" description="Helical" evidence="5">
    <location>
        <begin position="20"/>
        <end position="41"/>
    </location>
</feature>
<evidence type="ECO:0000256" key="4">
    <source>
        <dbReference type="ARBA" id="ARBA00023136"/>
    </source>
</evidence>
<dbReference type="InterPro" id="IPR036259">
    <property type="entry name" value="MFS_trans_sf"/>
</dbReference>
<gene>
    <name evidence="6" type="ORF">GCM10010446_66380</name>
</gene>
<evidence type="ECO:0000313" key="7">
    <source>
        <dbReference type="Proteomes" id="UP001500403"/>
    </source>
</evidence>
<dbReference type="Proteomes" id="UP001500403">
    <property type="component" value="Unassembled WGS sequence"/>
</dbReference>
<dbReference type="SUPFAM" id="SSF103473">
    <property type="entry name" value="MFS general substrate transporter"/>
    <property type="match status" value="1"/>
</dbReference>
<dbReference type="EMBL" id="BAAAUD010000108">
    <property type="protein sequence ID" value="GAA2972559.1"/>
    <property type="molecule type" value="Genomic_DNA"/>
</dbReference>
<dbReference type="InterPro" id="IPR051788">
    <property type="entry name" value="MFS_Transporter"/>
</dbReference>
<comment type="caution">
    <text evidence="6">The sequence shown here is derived from an EMBL/GenBank/DDBJ whole genome shotgun (WGS) entry which is preliminary data.</text>
</comment>
<dbReference type="PANTHER" id="PTHR23514">
    <property type="entry name" value="BYPASS OF STOP CODON PROTEIN 6"/>
    <property type="match status" value="1"/>
</dbReference>
<evidence type="ECO:0008006" key="8">
    <source>
        <dbReference type="Google" id="ProtNLM"/>
    </source>
</evidence>
<comment type="subcellular location">
    <subcellularLocation>
        <location evidence="1">Membrane</location>
        <topology evidence="1">Multi-pass membrane protein</topology>
    </subcellularLocation>
</comment>
<evidence type="ECO:0000256" key="3">
    <source>
        <dbReference type="ARBA" id="ARBA00022989"/>
    </source>
</evidence>
<proteinExistence type="predicted"/>
<evidence type="ECO:0000256" key="5">
    <source>
        <dbReference type="SAM" id="Phobius"/>
    </source>
</evidence>
<protein>
    <recommendedName>
        <fullName evidence="8">Major facilitator superfamily (MFS) profile domain-containing protein</fullName>
    </recommendedName>
</protein>
<evidence type="ECO:0000313" key="6">
    <source>
        <dbReference type="EMBL" id="GAA2972559.1"/>
    </source>
</evidence>
<evidence type="ECO:0000256" key="2">
    <source>
        <dbReference type="ARBA" id="ARBA00022692"/>
    </source>
</evidence>
<feature type="transmembrane region" description="Helical" evidence="5">
    <location>
        <begin position="169"/>
        <end position="187"/>
    </location>
</feature>